<gene>
    <name evidence="1" type="ORF">BUALT_Bualt16G0101100</name>
</gene>
<proteinExistence type="predicted"/>
<evidence type="ECO:0000313" key="2">
    <source>
        <dbReference type="Proteomes" id="UP000826271"/>
    </source>
</evidence>
<dbReference type="EMBL" id="WHWC01000016">
    <property type="protein sequence ID" value="KAG8367708.1"/>
    <property type="molecule type" value="Genomic_DNA"/>
</dbReference>
<reference evidence="1" key="1">
    <citation type="submission" date="2019-10" db="EMBL/GenBank/DDBJ databases">
        <authorList>
            <person name="Zhang R."/>
            <person name="Pan Y."/>
            <person name="Wang J."/>
            <person name="Ma R."/>
            <person name="Yu S."/>
        </authorList>
    </citation>
    <scope>NUCLEOTIDE SEQUENCE</scope>
    <source>
        <strain evidence="1">LA-IB0</strain>
        <tissue evidence="1">Leaf</tissue>
    </source>
</reference>
<sequence length="176" mass="20107">MRLRSPPRIDNFIQFTLQEFLADEKSRDETIHDILREWPVNNARRRKFIHYALKRAGEVVESKPDYHNIVHLEFHAIALHKHVFDERNIMNLIIQRSMEGNKDGMVPALDLSIESLETKILVDDHGTCSICLEEFSVDGVSEVVKQVSSMTVSGDGKVEVATNRFGGMGGREWSCI</sequence>
<dbReference type="Proteomes" id="UP000826271">
    <property type="component" value="Unassembled WGS sequence"/>
</dbReference>
<keyword evidence="2" id="KW-1185">Reference proteome</keyword>
<protein>
    <submittedName>
        <fullName evidence="1">Uncharacterized protein</fullName>
    </submittedName>
</protein>
<organism evidence="1 2">
    <name type="scientific">Buddleja alternifolia</name>
    <dbReference type="NCBI Taxonomy" id="168488"/>
    <lineage>
        <taxon>Eukaryota</taxon>
        <taxon>Viridiplantae</taxon>
        <taxon>Streptophyta</taxon>
        <taxon>Embryophyta</taxon>
        <taxon>Tracheophyta</taxon>
        <taxon>Spermatophyta</taxon>
        <taxon>Magnoliopsida</taxon>
        <taxon>eudicotyledons</taxon>
        <taxon>Gunneridae</taxon>
        <taxon>Pentapetalae</taxon>
        <taxon>asterids</taxon>
        <taxon>lamiids</taxon>
        <taxon>Lamiales</taxon>
        <taxon>Scrophulariaceae</taxon>
        <taxon>Buddlejeae</taxon>
        <taxon>Buddleja</taxon>
    </lineage>
</organism>
<name>A0AAV6WAI7_9LAMI</name>
<dbReference type="AlphaFoldDB" id="A0AAV6WAI7"/>
<comment type="caution">
    <text evidence="1">The sequence shown here is derived from an EMBL/GenBank/DDBJ whole genome shotgun (WGS) entry which is preliminary data.</text>
</comment>
<evidence type="ECO:0000313" key="1">
    <source>
        <dbReference type="EMBL" id="KAG8367708.1"/>
    </source>
</evidence>
<accession>A0AAV6WAI7</accession>